<dbReference type="PANTHER" id="PTHR23501">
    <property type="entry name" value="MAJOR FACILITATOR SUPERFAMILY"/>
    <property type="match status" value="1"/>
</dbReference>
<keyword evidence="6 8" id="KW-0472">Membrane</keyword>
<keyword evidence="4 8" id="KW-0812">Transmembrane</keyword>
<dbReference type="InterPro" id="IPR011701">
    <property type="entry name" value="MFS"/>
</dbReference>
<evidence type="ECO:0000313" key="10">
    <source>
        <dbReference type="EMBL" id="PWN28469.1"/>
    </source>
</evidence>
<feature type="transmembrane region" description="Helical" evidence="8">
    <location>
        <begin position="230"/>
        <end position="251"/>
    </location>
</feature>
<feature type="transmembrane region" description="Helical" evidence="8">
    <location>
        <begin position="167"/>
        <end position="186"/>
    </location>
</feature>
<feature type="region of interest" description="Disordered" evidence="7">
    <location>
        <begin position="1"/>
        <end position="50"/>
    </location>
</feature>
<evidence type="ECO:0000313" key="11">
    <source>
        <dbReference type="Proteomes" id="UP000245884"/>
    </source>
</evidence>
<comment type="subcellular location">
    <subcellularLocation>
        <location evidence="1">Endomembrane system</location>
        <topology evidence="1">Multi-pass membrane protein</topology>
    </subcellularLocation>
</comment>
<feature type="transmembrane region" description="Helical" evidence="8">
    <location>
        <begin position="410"/>
        <end position="429"/>
    </location>
</feature>
<organism evidence="10 11">
    <name type="scientific">Jaminaea rosea</name>
    <dbReference type="NCBI Taxonomy" id="1569628"/>
    <lineage>
        <taxon>Eukaryota</taxon>
        <taxon>Fungi</taxon>
        <taxon>Dikarya</taxon>
        <taxon>Basidiomycota</taxon>
        <taxon>Ustilaginomycotina</taxon>
        <taxon>Exobasidiomycetes</taxon>
        <taxon>Microstromatales</taxon>
        <taxon>Microstromatales incertae sedis</taxon>
        <taxon>Jaminaea</taxon>
    </lineage>
</organism>
<sequence>MLANSRDSASAPPSPVDDTRDSPISAASTVADGDRSTTPAHKAELEPAGKKKEHWLEKDVHVIPKNNLLVVFSALMLCVFLAALDQTIVSTALPTIASDLRMGAAGYSWVGTAYLLTSTGMIPLYGRLSDLVGRKPLFFFAIIVFLFGSGMVAAAQNTIWICACRGVQGIGGGGIIGLVQVVTSDIVPLHKRGAFQGLFGAVWGVASVLGPLIGGALADLPNTGGASSLGWRWAFLLNVPLGAVALVILYFKLNLNPVEKRSVKQVVKEFDWIGWVLLLAAIVIFLFGFSQAETVGFNAAQTIALIVVGAVLFPVAVTWSFFCQRLFPSVRPILPPRVFRTRTTTFILMTVLLHGFAFFAVTYELPIYFQAVKGANPTLSGVYMLPYALIGSIVSAVSGITVVKLKKWRPVFWYGWTMSVLGYSLMTLIDGESSWAEIECTTAVAALGYGALFQVPLLGMLSAMPTSEQAATTSTLALVRSMSGSMGISVAGAVFNARAKELTANIPGYDTPSNPSADLRGLVDIQPPSLSREVIHEYGKALNLVWIVLAPIVAAGFLFSLPVKSYSLNRQNHAEEKQREDNVEEMQVTEAAAGGAAAPTKEQDHVPTREVEEGPKTPAATRNGEGPNA</sequence>
<feature type="transmembrane region" description="Helical" evidence="8">
    <location>
        <begin position="67"/>
        <end position="84"/>
    </location>
</feature>
<dbReference type="CDD" id="cd17502">
    <property type="entry name" value="MFS_Azr1_MDR_like"/>
    <property type="match status" value="1"/>
</dbReference>
<dbReference type="STRING" id="1569628.A0A316UT46"/>
<evidence type="ECO:0000256" key="5">
    <source>
        <dbReference type="ARBA" id="ARBA00022989"/>
    </source>
</evidence>
<proteinExistence type="inferred from homology"/>
<protein>
    <submittedName>
        <fullName evidence="10">MFS general substrate transporter</fullName>
    </submittedName>
</protein>
<feature type="compositionally biased region" description="Basic and acidic residues" evidence="7">
    <location>
        <begin position="572"/>
        <end position="581"/>
    </location>
</feature>
<dbReference type="PROSITE" id="PS50850">
    <property type="entry name" value="MFS"/>
    <property type="match status" value="1"/>
</dbReference>
<dbReference type="InterPro" id="IPR020846">
    <property type="entry name" value="MFS_dom"/>
</dbReference>
<dbReference type="AlphaFoldDB" id="A0A316UT46"/>
<evidence type="ECO:0000256" key="4">
    <source>
        <dbReference type="ARBA" id="ARBA00022692"/>
    </source>
</evidence>
<feature type="transmembrane region" description="Helical" evidence="8">
    <location>
        <begin position="544"/>
        <end position="563"/>
    </location>
</feature>
<dbReference type="EMBL" id="KZ819665">
    <property type="protein sequence ID" value="PWN28469.1"/>
    <property type="molecule type" value="Genomic_DNA"/>
</dbReference>
<evidence type="ECO:0000256" key="3">
    <source>
        <dbReference type="ARBA" id="ARBA00022448"/>
    </source>
</evidence>
<dbReference type="GeneID" id="37030575"/>
<dbReference type="InterPro" id="IPR036259">
    <property type="entry name" value="MFS_trans_sf"/>
</dbReference>
<feature type="transmembrane region" description="Helical" evidence="8">
    <location>
        <begin position="475"/>
        <end position="495"/>
    </location>
</feature>
<dbReference type="GO" id="GO:0005886">
    <property type="term" value="C:plasma membrane"/>
    <property type="evidence" value="ECO:0007669"/>
    <property type="project" value="TreeGrafter"/>
</dbReference>
<dbReference type="FunFam" id="1.20.1720.10:FF:000013">
    <property type="entry name" value="Related to multidrug resistance proteins"/>
    <property type="match status" value="1"/>
</dbReference>
<feature type="domain" description="Major facilitator superfamily (MFS) profile" evidence="9">
    <location>
        <begin position="71"/>
        <end position="568"/>
    </location>
</feature>
<feature type="transmembrane region" description="Helical" evidence="8">
    <location>
        <begin position="104"/>
        <end position="125"/>
    </location>
</feature>
<dbReference type="Pfam" id="PF07690">
    <property type="entry name" value="MFS_1"/>
    <property type="match status" value="1"/>
</dbReference>
<dbReference type="Proteomes" id="UP000245884">
    <property type="component" value="Unassembled WGS sequence"/>
</dbReference>
<evidence type="ECO:0000256" key="2">
    <source>
        <dbReference type="ARBA" id="ARBA00008335"/>
    </source>
</evidence>
<name>A0A316UT46_9BASI</name>
<feature type="transmembrane region" description="Helical" evidence="8">
    <location>
        <begin position="383"/>
        <end position="403"/>
    </location>
</feature>
<evidence type="ECO:0000256" key="8">
    <source>
        <dbReference type="SAM" id="Phobius"/>
    </source>
</evidence>
<dbReference type="GO" id="GO:0022857">
    <property type="term" value="F:transmembrane transporter activity"/>
    <property type="evidence" value="ECO:0007669"/>
    <property type="project" value="InterPro"/>
</dbReference>
<keyword evidence="3" id="KW-0813">Transport</keyword>
<dbReference type="GO" id="GO:0012505">
    <property type="term" value="C:endomembrane system"/>
    <property type="evidence" value="ECO:0007669"/>
    <property type="project" value="UniProtKB-SubCell"/>
</dbReference>
<feature type="transmembrane region" description="Helical" evidence="8">
    <location>
        <begin position="441"/>
        <end position="463"/>
    </location>
</feature>
<comment type="similarity">
    <text evidence="2">Belongs to the major facilitator superfamily.</text>
</comment>
<evidence type="ECO:0000256" key="1">
    <source>
        <dbReference type="ARBA" id="ARBA00004127"/>
    </source>
</evidence>
<feature type="transmembrane region" description="Helical" evidence="8">
    <location>
        <begin position="198"/>
        <end position="218"/>
    </location>
</feature>
<accession>A0A316UT46</accession>
<feature type="transmembrane region" description="Helical" evidence="8">
    <location>
        <begin position="137"/>
        <end position="155"/>
    </location>
</feature>
<dbReference type="SUPFAM" id="SSF103473">
    <property type="entry name" value="MFS general substrate transporter"/>
    <property type="match status" value="1"/>
</dbReference>
<feature type="compositionally biased region" description="Basic and acidic residues" evidence="7">
    <location>
        <begin position="41"/>
        <end position="50"/>
    </location>
</feature>
<feature type="transmembrane region" description="Helical" evidence="8">
    <location>
        <begin position="272"/>
        <end position="290"/>
    </location>
</feature>
<dbReference type="PANTHER" id="PTHR23501:SF102">
    <property type="entry name" value="DRUG TRANSPORTER, PUTATIVE (AFU_ORTHOLOGUE AFUA_3G08530)-RELATED"/>
    <property type="match status" value="1"/>
</dbReference>
<feature type="transmembrane region" description="Helical" evidence="8">
    <location>
        <begin position="343"/>
        <end position="363"/>
    </location>
</feature>
<feature type="compositionally biased region" description="Basic and acidic residues" evidence="7">
    <location>
        <begin position="601"/>
        <end position="615"/>
    </location>
</feature>
<keyword evidence="5 8" id="KW-1133">Transmembrane helix</keyword>
<dbReference type="RefSeq" id="XP_025363081.1">
    <property type="nucleotide sequence ID" value="XM_025508752.1"/>
</dbReference>
<feature type="region of interest" description="Disordered" evidence="7">
    <location>
        <begin position="572"/>
        <end position="629"/>
    </location>
</feature>
<keyword evidence="11" id="KW-1185">Reference proteome</keyword>
<reference evidence="10 11" key="1">
    <citation type="journal article" date="2018" name="Mol. Biol. Evol.">
        <title>Broad Genomic Sampling Reveals a Smut Pathogenic Ancestry of the Fungal Clade Ustilaginomycotina.</title>
        <authorList>
            <person name="Kijpornyongpan T."/>
            <person name="Mondo S.J."/>
            <person name="Barry K."/>
            <person name="Sandor L."/>
            <person name="Lee J."/>
            <person name="Lipzen A."/>
            <person name="Pangilinan J."/>
            <person name="LaButti K."/>
            <person name="Hainaut M."/>
            <person name="Henrissat B."/>
            <person name="Grigoriev I.V."/>
            <person name="Spatafora J.W."/>
            <person name="Aime M.C."/>
        </authorList>
    </citation>
    <scope>NUCLEOTIDE SEQUENCE [LARGE SCALE GENOMIC DNA]</scope>
    <source>
        <strain evidence="10 11">MCA 5214</strain>
    </source>
</reference>
<evidence type="ECO:0000259" key="9">
    <source>
        <dbReference type="PROSITE" id="PS50850"/>
    </source>
</evidence>
<evidence type="ECO:0000256" key="6">
    <source>
        <dbReference type="ARBA" id="ARBA00023136"/>
    </source>
</evidence>
<evidence type="ECO:0000256" key="7">
    <source>
        <dbReference type="SAM" id="MobiDB-lite"/>
    </source>
</evidence>
<feature type="transmembrane region" description="Helical" evidence="8">
    <location>
        <begin position="302"/>
        <end position="322"/>
    </location>
</feature>
<dbReference type="PRINTS" id="PR01036">
    <property type="entry name" value="TCRTETB"/>
</dbReference>
<dbReference type="OrthoDB" id="10021397at2759"/>
<dbReference type="Gene3D" id="1.20.1250.20">
    <property type="entry name" value="MFS general substrate transporter like domains"/>
    <property type="match status" value="2"/>
</dbReference>
<gene>
    <name evidence="10" type="ORF">BDZ90DRAFT_270768</name>
</gene>